<feature type="compositionally biased region" description="Polar residues" evidence="1">
    <location>
        <begin position="115"/>
        <end position="134"/>
    </location>
</feature>
<comment type="caution">
    <text evidence="2">The sequence shown here is derived from an EMBL/GenBank/DDBJ whole genome shotgun (WGS) entry which is preliminary data.</text>
</comment>
<sequence>MSTQCWNKRRWSGGTRKSGGRGGGVVAMEVERWQVDYRCSNRCLSLTSPTPELGTLWEGPFKASSKNIHTVEVSSSEATNTFEPTFWPSNPYDRKPKQVYMYETVEETSWDGGKTPNSEGTPTGNDWHNDTQLSNNRDREHVYGTITTHHITTTTGVYCSGVRYHHNNHGCVLFRCMVPSQQPRRGEPQMAPLYTHTYQREKPQMRWTQVQVNGLMCPVGSDNMIEDELSGLVGERDYPPDSSSSSETEYLEKAASCYHSG</sequence>
<feature type="region of interest" description="Disordered" evidence="1">
    <location>
        <begin position="1"/>
        <end position="23"/>
    </location>
</feature>
<gene>
    <name evidence="2" type="ORF">Pmani_018206</name>
</gene>
<dbReference type="Proteomes" id="UP001292094">
    <property type="component" value="Unassembled WGS sequence"/>
</dbReference>
<evidence type="ECO:0000313" key="2">
    <source>
        <dbReference type="EMBL" id="KAK4310215.1"/>
    </source>
</evidence>
<protein>
    <submittedName>
        <fullName evidence="2">Uncharacterized protein</fullName>
    </submittedName>
</protein>
<feature type="region of interest" description="Disordered" evidence="1">
    <location>
        <begin position="233"/>
        <end position="261"/>
    </location>
</feature>
<evidence type="ECO:0000313" key="3">
    <source>
        <dbReference type="Proteomes" id="UP001292094"/>
    </source>
</evidence>
<dbReference type="AlphaFoldDB" id="A0AAE1PK92"/>
<name>A0AAE1PK92_9EUCA</name>
<reference evidence="2" key="1">
    <citation type="submission" date="2023-11" db="EMBL/GenBank/DDBJ databases">
        <title>Genome assemblies of two species of porcelain crab, Petrolisthes cinctipes and Petrolisthes manimaculis (Anomura: Porcellanidae).</title>
        <authorList>
            <person name="Angst P."/>
        </authorList>
    </citation>
    <scope>NUCLEOTIDE SEQUENCE</scope>
    <source>
        <strain evidence="2">PB745_02</strain>
        <tissue evidence="2">Gill</tissue>
    </source>
</reference>
<dbReference type="EMBL" id="JAWZYT010001661">
    <property type="protein sequence ID" value="KAK4310215.1"/>
    <property type="molecule type" value="Genomic_DNA"/>
</dbReference>
<feature type="region of interest" description="Disordered" evidence="1">
    <location>
        <begin position="108"/>
        <end position="134"/>
    </location>
</feature>
<accession>A0AAE1PK92</accession>
<organism evidence="2 3">
    <name type="scientific">Petrolisthes manimaculis</name>
    <dbReference type="NCBI Taxonomy" id="1843537"/>
    <lineage>
        <taxon>Eukaryota</taxon>
        <taxon>Metazoa</taxon>
        <taxon>Ecdysozoa</taxon>
        <taxon>Arthropoda</taxon>
        <taxon>Crustacea</taxon>
        <taxon>Multicrustacea</taxon>
        <taxon>Malacostraca</taxon>
        <taxon>Eumalacostraca</taxon>
        <taxon>Eucarida</taxon>
        <taxon>Decapoda</taxon>
        <taxon>Pleocyemata</taxon>
        <taxon>Anomura</taxon>
        <taxon>Galatheoidea</taxon>
        <taxon>Porcellanidae</taxon>
        <taxon>Petrolisthes</taxon>
    </lineage>
</organism>
<keyword evidence="3" id="KW-1185">Reference proteome</keyword>
<evidence type="ECO:0000256" key="1">
    <source>
        <dbReference type="SAM" id="MobiDB-lite"/>
    </source>
</evidence>
<proteinExistence type="predicted"/>